<reference evidence="4 5" key="1">
    <citation type="submission" date="2016-12" db="EMBL/GenBank/DDBJ databases">
        <title>Complete genome sequence of Clostridium kluyveri JZZ isolated from the pit mud of a Chinese flavor liquor-making factory.</title>
        <authorList>
            <person name="Wang Y."/>
        </authorList>
    </citation>
    <scope>NUCLEOTIDE SEQUENCE [LARGE SCALE GENOMIC DNA]</scope>
    <source>
        <strain evidence="4 5">JZZ</strain>
    </source>
</reference>
<dbReference type="PANTHER" id="PTHR43686">
    <property type="entry name" value="SULFURTRANSFERASE-RELATED"/>
    <property type="match status" value="1"/>
</dbReference>
<keyword evidence="2" id="KW-0547">Nucleotide-binding</keyword>
<dbReference type="RefSeq" id="WP_073539947.1">
    <property type="nucleotide sequence ID" value="NZ_CP018335.1"/>
</dbReference>
<sequence length="299" mass="34534">MDKIKGTGCKIQTSFHERKPLKEIEHSITKRYRKRIWSKFVRAISEFNLVEEGDRVGVAVSGGKDSMLMAKLFQELKRHWKVNFHMEFIAMDPGYHESNRKLLIENCNYLNIPIHIFESHIFDVVDNIAKDYPCYICAKMRRGALYSKAQQLGCSKLALGHHFNDVIETTLLNLFYGGSFKTMLPKLKSKNFKNIELIRPLYFVEESNVKAFMKNAGISPLNCGCIVAAGKTSSKRYEVKNMIEKMKVNFKDIDKSIFHAAQNVNLDGILAWKKNGQSHSYLEFYDEEKENVEDIIEDS</sequence>
<evidence type="ECO:0000313" key="5">
    <source>
        <dbReference type="Proteomes" id="UP000184604"/>
    </source>
</evidence>
<dbReference type="OrthoDB" id="9801054at2"/>
<dbReference type="GO" id="GO:0016740">
    <property type="term" value="F:transferase activity"/>
    <property type="evidence" value="ECO:0007669"/>
    <property type="project" value="UniProtKB-KW"/>
</dbReference>
<dbReference type="InterPro" id="IPR035107">
    <property type="entry name" value="tRNA_thiolation_TtcA_Ctu1"/>
</dbReference>
<dbReference type="GO" id="GO:0008033">
    <property type="term" value="P:tRNA processing"/>
    <property type="evidence" value="ECO:0007669"/>
    <property type="project" value="InterPro"/>
</dbReference>
<evidence type="ECO:0000313" key="4">
    <source>
        <dbReference type="EMBL" id="APM40349.1"/>
    </source>
</evidence>
<evidence type="ECO:0000256" key="2">
    <source>
        <dbReference type="PIRSR" id="PIRSR004976-51"/>
    </source>
</evidence>
<organism evidence="4 5">
    <name type="scientific">Clostridium kluyveri</name>
    <dbReference type="NCBI Taxonomy" id="1534"/>
    <lineage>
        <taxon>Bacteria</taxon>
        <taxon>Bacillati</taxon>
        <taxon>Bacillota</taxon>
        <taxon>Clostridia</taxon>
        <taxon>Eubacteriales</taxon>
        <taxon>Clostridiaceae</taxon>
        <taxon>Clostridium</taxon>
    </lineage>
</organism>
<dbReference type="SUPFAM" id="SSF52402">
    <property type="entry name" value="Adenine nucleotide alpha hydrolases-like"/>
    <property type="match status" value="1"/>
</dbReference>
<accession>A0A1L5FBG9</accession>
<dbReference type="PANTHER" id="PTHR43686:SF1">
    <property type="entry name" value="AMINOTRAN_5 DOMAIN-CONTAINING PROTEIN"/>
    <property type="match status" value="1"/>
</dbReference>
<feature type="binding site" evidence="2">
    <location>
        <position position="160"/>
    </location>
    <ligand>
        <name>ATP</name>
        <dbReference type="ChEBI" id="CHEBI:30616"/>
    </ligand>
</feature>
<feature type="binding site" evidence="2">
    <location>
        <position position="65"/>
    </location>
    <ligand>
        <name>ATP</name>
        <dbReference type="ChEBI" id="CHEBI:30616"/>
    </ligand>
</feature>
<name>A0A1L5FBG9_CLOKL</name>
<dbReference type="EMBL" id="CP018335">
    <property type="protein sequence ID" value="APM40349.1"/>
    <property type="molecule type" value="Genomic_DNA"/>
</dbReference>
<feature type="binding site" evidence="2">
    <location>
        <position position="165"/>
    </location>
    <ligand>
        <name>ATP</name>
        <dbReference type="ChEBI" id="CHEBI:30616"/>
    </ligand>
</feature>
<dbReference type="AlphaFoldDB" id="A0A1L5FBG9"/>
<dbReference type="GO" id="GO:0005524">
    <property type="term" value="F:ATP binding"/>
    <property type="evidence" value="ECO:0007669"/>
    <property type="project" value="UniProtKB-KW"/>
</dbReference>
<feature type="domain" description="tRNA(Ile)-lysidine/2-thiocytidine synthase N-terminal" evidence="3">
    <location>
        <begin position="56"/>
        <end position="219"/>
    </location>
</feature>
<feature type="binding site" evidence="2">
    <location>
        <begin position="59"/>
        <end position="61"/>
    </location>
    <ligand>
        <name>ATP</name>
        <dbReference type="ChEBI" id="CHEBI:30616"/>
    </ligand>
</feature>
<evidence type="ECO:0000256" key="1">
    <source>
        <dbReference type="ARBA" id="ARBA00022679"/>
    </source>
</evidence>
<keyword evidence="1" id="KW-0808">Transferase</keyword>
<dbReference type="Gene3D" id="3.40.50.620">
    <property type="entry name" value="HUPs"/>
    <property type="match status" value="1"/>
</dbReference>
<keyword evidence="2" id="KW-0067">ATP-binding</keyword>
<dbReference type="Pfam" id="PF01171">
    <property type="entry name" value="ATP_bind_3"/>
    <property type="match status" value="1"/>
</dbReference>
<protein>
    <submittedName>
        <fullName evidence="4">tRNA 2-thiocytidine(32) synthetase TtcA</fullName>
    </submittedName>
</protein>
<dbReference type="PIRSF" id="PIRSF004976">
    <property type="entry name" value="ATPase_YdaO"/>
    <property type="match status" value="1"/>
</dbReference>
<evidence type="ECO:0000259" key="3">
    <source>
        <dbReference type="Pfam" id="PF01171"/>
    </source>
</evidence>
<proteinExistence type="predicted"/>
<dbReference type="InterPro" id="IPR014729">
    <property type="entry name" value="Rossmann-like_a/b/a_fold"/>
</dbReference>
<gene>
    <name evidence="4" type="ORF">BS101_17215</name>
</gene>
<dbReference type="CDD" id="cd24138">
    <property type="entry name" value="TtcA-like"/>
    <property type="match status" value="1"/>
</dbReference>
<feature type="binding site" evidence="2">
    <location>
        <position position="89"/>
    </location>
    <ligand>
        <name>ATP</name>
        <dbReference type="ChEBI" id="CHEBI:30616"/>
    </ligand>
</feature>
<dbReference type="Proteomes" id="UP000184604">
    <property type="component" value="Chromosome"/>
</dbReference>
<dbReference type="InterPro" id="IPR011063">
    <property type="entry name" value="TilS/TtcA_N"/>
</dbReference>